<feature type="region of interest" description="Disordered" evidence="2">
    <location>
        <begin position="364"/>
        <end position="384"/>
    </location>
</feature>
<proteinExistence type="predicted"/>
<organism evidence="3 4">
    <name type="scientific">Rhodosorus marinus</name>
    <dbReference type="NCBI Taxonomy" id="101924"/>
    <lineage>
        <taxon>Eukaryota</taxon>
        <taxon>Rhodophyta</taxon>
        <taxon>Stylonematophyceae</taxon>
        <taxon>Stylonematales</taxon>
        <taxon>Stylonemataceae</taxon>
        <taxon>Rhodosorus</taxon>
    </lineage>
</organism>
<dbReference type="AlphaFoldDB" id="A0AAV8V0E2"/>
<dbReference type="Proteomes" id="UP001157974">
    <property type="component" value="Unassembled WGS sequence"/>
</dbReference>
<dbReference type="PANTHER" id="PTHR47447:SF23">
    <property type="entry name" value="PENTACOTRIPEPTIDE-REPEAT REGION OF PRORP DOMAIN-CONTAINING PROTEIN"/>
    <property type="match status" value="1"/>
</dbReference>
<evidence type="ECO:0000313" key="3">
    <source>
        <dbReference type="EMBL" id="KAJ8906878.1"/>
    </source>
</evidence>
<dbReference type="Gene3D" id="1.25.40.10">
    <property type="entry name" value="Tetratricopeptide repeat domain"/>
    <property type="match status" value="2"/>
</dbReference>
<keyword evidence="4" id="KW-1185">Reference proteome</keyword>
<evidence type="ECO:0000256" key="1">
    <source>
        <dbReference type="ARBA" id="ARBA00022737"/>
    </source>
</evidence>
<evidence type="ECO:0000313" key="4">
    <source>
        <dbReference type="Proteomes" id="UP001157974"/>
    </source>
</evidence>
<dbReference type="PANTHER" id="PTHR47447">
    <property type="entry name" value="OS03G0856100 PROTEIN"/>
    <property type="match status" value="1"/>
</dbReference>
<name>A0AAV8V0E2_9RHOD</name>
<accession>A0AAV8V0E2</accession>
<gene>
    <name evidence="3" type="ORF">NDN08_003362</name>
</gene>
<comment type="caution">
    <text evidence="3">The sequence shown here is derived from an EMBL/GenBank/DDBJ whole genome shotgun (WGS) entry which is preliminary data.</text>
</comment>
<sequence>MIPFGGRWYGTLIEGKPAVANKIYPELAPPSLGGLPGKKLDRLLARCGVDVIWPLFEEKISSEDITAKHCLKMLRVSRPHMAEKLIKELEARGACDLYAYNLFLRQLSKGDAPVGPGETETPADAGNLKLLLTYASEMKQKGLSPDSITYGILIDHLHRIGRKKQAKMVVRKMFKRTECIHAETYLMLARRSFESGRDGRMEKLIAAMLAVGVGEKRLEEAFELLAESRLRRGLTAEAAMAMKRLRTLNDGKVTNRMTEMMIKHYLDAGQVGEALGVYHRAQICGTEPEEGVYAMLLPVVEKHGNKLLHWEIESSYRWNVLEEGVFEEQERQAKKKARLIRDLKYTGPKSLYRQIRYVEPVEADDDFEDTLENDASEPAGSIEA</sequence>
<evidence type="ECO:0000256" key="2">
    <source>
        <dbReference type="SAM" id="MobiDB-lite"/>
    </source>
</evidence>
<keyword evidence="1" id="KW-0677">Repeat</keyword>
<dbReference type="InterPro" id="IPR011990">
    <property type="entry name" value="TPR-like_helical_dom_sf"/>
</dbReference>
<feature type="compositionally biased region" description="Acidic residues" evidence="2">
    <location>
        <begin position="364"/>
        <end position="375"/>
    </location>
</feature>
<evidence type="ECO:0008006" key="5">
    <source>
        <dbReference type="Google" id="ProtNLM"/>
    </source>
</evidence>
<reference evidence="3 4" key="1">
    <citation type="journal article" date="2023" name="Nat. Commun.">
        <title>Origin of minicircular mitochondrial genomes in red algae.</title>
        <authorList>
            <person name="Lee Y."/>
            <person name="Cho C.H."/>
            <person name="Lee Y.M."/>
            <person name="Park S.I."/>
            <person name="Yang J.H."/>
            <person name="West J.A."/>
            <person name="Bhattacharya D."/>
            <person name="Yoon H.S."/>
        </authorList>
    </citation>
    <scope>NUCLEOTIDE SEQUENCE [LARGE SCALE GENOMIC DNA]</scope>
    <source>
        <strain evidence="3 4">CCMP1338</strain>
        <tissue evidence="3">Whole cell</tissue>
    </source>
</reference>
<dbReference type="EMBL" id="JAMWBK010000003">
    <property type="protein sequence ID" value="KAJ8906878.1"/>
    <property type="molecule type" value="Genomic_DNA"/>
</dbReference>
<protein>
    <recommendedName>
        <fullName evidence="5">Pentacotripeptide-repeat region of PRORP domain-containing protein</fullName>
    </recommendedName>
</protein>